<dbReference type="InterPro" id="IPR019734">
    <property type="entry name" value="TPR_rpt"/>
</dbReference>
<dbReference type="AlphaFoldDB" id="A0A9D1VBL7"/>
<gene>
    <name evidence="2" type="ORF">H9862_06295</name>
</gene>
<dbReference type="SUPFAM" id="SSF48452">
    <property type="entry name" value="TPR-like"/>
    <property type="match status" value="2"/>
</dbReference>
<dbReference type="Gene3D" id="1.25.40.10">
    <property type="entry name" value="Tetratricopeptide repeat domain"/>
    <property type="match status" value="1"/>
</dbReference>
<dbReference type="SMART" id="SM00028">
    <property type="entry name" value="TPR"/>
    <property type="match status" value="4"/>
</dbReference>
<feature type="region of interest" description="Disordered" evidence="1">
    <location>
        <begin position="23"/>
        <end position="71"/>
    </location>
</feature>
<evidence type="ECO:0000313" key="3">
    <source>
        <dbReference type="Proteomes" id="UP000823964"/>
    </source>
</evidence>
<dbReference type="Proteomes" id="UP000823964">
    <property type="component" value="Unassembled WGS sequence"/>
</dbReference>
<evidence type="ECO:0000256" key="1">
    <source>
        <dbReference type="SAM" id="MobiDB-lite"/>
    </source>
</evidence>
<feature type="compositionally biased region" description="Low complexity" evidence="1">
    <location>
        <begin position="32"/>
        <end position="42"/>
    </location>
</feature>
<comment type="caution">
    <text evidence="2">The sequence shown here is derived from an EMBL/GenBank/DDBJ whole genome shotgun (WGS) entry which is preliminary data.</text>
</comment>
<proteinExistence type="predicted"/>
<organism evidence="2 3">
    <name type="scientific">Candidatus Akkermansia intestinigallinarum</name>
    <dbReference type="NCBI Taxonomy" id="2838431"/>
    <lineage>
        <taxon>Bacteria</taxon>
        <taxon>Pseudomonadati</taxon>
        <taxon>Verrucomicrobiota</taxon>
        <taxon>Verrucomicrobiia</taxon>
        <taxon>Verrucomicrobiales</taxon>
        <taxon>Akkermansiaceae</taxon>
        <taxon>Akkermansia</taxon>
    </lineage>
</organism>
<reference evidence="2" key="1">
    <citation type="journal article" date="2021" name="PeerJ">
        <title>Extensive microbial diversity within the chicken gut microbiome revealed by metagenomics and culture.</title>
        <authorList>
            <person name="Gilroy R."/>
            <person name="Ravi A."/>
            <person name="Getino M."/>
            <person name="Pursley I."/>
            <person name="Horton D.L."/>
            <person name="Alikhan N.F."/>
            <person name="Baker D."/>
            <person name="Gharbi K."/>
            <person name="Hall N."/>
            <person name="Watson M."/>
            <person name="Adriaenssens E.M."/>
            <person name="Foster-Nyarko E."/>
            <person name="Jarju S."/>
            <person name="Secka A."/>
            <person name="Antonio M."/>
            <person name="Oren A."/>
            <person name="Chaudhuri R.R."/>
            <person name="La Ragione R."/>
            <person name="Hildebrand F."/>
            <person name="Pallen M.J."/>
        </authorList>
    </citation>
    <scope>NUCLEOTIDE SEQUENCE</scope>
    <source>
        <strain evidence="2">14975</strain>
    </source>
</reference>
<dbReference type="EMBL" id="DXFQ01000113">
    <property type="protein sequence ID" value="HIX20193.1"/>
    <property type="molecule type" value="Genomic_DNA"/>
</dbReference>
<feature type="compositionally biased region" description="Basic residues" evidence="1">
    <location>
        <begin position="426"/>
        <end position="441"/>
    </location>
</feature>
<dbReference type="PROSITE" id="PS51257">
    <property type="entry name" value="PROKAR_LIPOPROTEIN"/>
    <property type="match status" value="1"/>
</dbReference>
<protein>
    <submittedName>
        <fullName evidence="2">Tetratricopeptide repeat protein</fullName>
    </submittedName>
</protein>
<sequence>MKWLPSIGRTLVIGSSVALLSACGGDEESETAESASASSAPEQTVPASPNAADGDRAADTSSSNGEGAAAPATGFSARDALFDHLVYSAGKAMSEQASDPVFNESVKLMLEKMVAYYDELAASGKVTPERVRLGLRIGEVCRDLGAYRRALTYYEKAESDFNALPEERRNSDAGLRVLSAINNGFGTCLYCQGRFDEAQARYRQALELDRTAFRRLEPEQRPLTNELISKKPELTPAVCELLGSYRCLGDCIRQTGEIEDARDVYKDGVRLAQELSLLSPPMTISLCRLLSDLGDLESATGNYDTAAKHWVSSLQLINTLEKNSQASITPRMRLDMNRMKTTLVRALQELQRLEQARKAAAEPAPEPAVAPAADAPADQASSSAEPAAASADAPAAADDDRAAAASSGSAENKTADNKNAASSGKAQKRTKKSSRSRSRRR</sequence>
<reference evidence="2" key="2">
    <citation type="submission" date="2021-04" db="EMBL/GenBank/DDBJ databases">
        <authorList>
            <person name="Gilroy R."/>
        </authorList>
    </citation>
    <scope>NUCLEOTIDE SEQUENCE</scope>
    <source>
        <strain evidence="2">14975</strain>
    </source>
</reference>
<evidence type="ECO:0000313" key="2">
    <source>
        <dbReference type="EMBL" id="HIX20193.1"/>
    </source>
</evidence>
<dbReference type="InterPro" id="IPR011990">
    <property type="entry name" value="TPR-like_helical_dom_sf"/>
</dbReference>
<feature type="region of interest" description="Disordered" evidence="1">
    <location>
        <begin position="355"/>
        <end position="441"/>
    </location>
</feature>
<accession>A0A9D1VBL7</accession>
<feature type="compositionally biased region" description="Low complexity" evidence="1">
    <location>
        <begin position="361"/>
        <end position="396"/>
    </location>
</feature>
<name>A0A9D1VBL7_9BACT</name>